<accession>A0A8H4VIW9</accession>
<keyword evidence="2" id="KW-1185">Reference proteome</keyword>
<dbReference type="Proteomes" id="UP000521872">
    <property type="component" value="Unassembled WGS sequence"/>
</dbReference>
<evidence type="ECO:0000313" key="1">
    <source>
        <dbReference type="EMBL" id="KAF4612611.1"/>
    </source>
</evidence>
<name>A0A8H4VIW9_9AGAR</name>
<dbReference type="AlphaFoldDB" id="A0A8H4VIW9"/>
<evidence type="ECO:0000313" key="2">
    <source>
        <dbReference type="Proteomes" id="UP000521872"/>
    </source>
</evidence>
<gene>
    <name evidence="1" type="ORF">D9613_011851</name>
</gene>
<proteinExistence type="predicted"/>
<dbReference type="EMBL" id="JAACJL010000047">
    <property type="protein sequence ID" value="KAF4612611.1"/>
    <property type="molecule type" value="Genomic_DNA"/>
</dbReference>
<protein>
    <submittedName>
        <fullName evidence="1">Uncharacterized protein</fullName>
    </submittedName>
</protein>
<organism evidence="1 2">
    <name type="scientific">Agrocybe pediades</name>
    <dbReference type="NCBI Taxonomy" id="84607"/>
    <lineage>
        <taxon>Eukaryota</taxon>
        <taxon>Fungi</taxon>
        <taxon>Dikarya</taxon>
        <taxon>Basidiomycota</taxon>
        <taxon>Agaricomycotina</taxon>
        <taxon>Agaricomycetes</taxon>
        <taxon>Agaricomycetidae</taxon>
        <taxon>Agaricales</taxon>
        <taxon>Agaricineae</taxon>
        <taxon>Strophariaceae</taxon>
        <taxon>Agrocybe</taxon>
    </lineage>
</organism>
<reference evidence="1 2" key="1">
    <citation type="submission" date="2019-12" db="EMBL/GenBank/DDBJ databases">
        <authorList>
            <person name="Floudas D."/>
            <person name="Bentzer J."/>
            <person name="Ahren D."/>
            <person name="Johansson T."/>
            <person name="Persson P."/>
            <person name="Tunlid A."/>
        </authorList>
    </citation>
    <scope>NUCLEOTIDE SEQUENCE [LARGE SCALE GENOMIC DNA]</scope>
    <source>
        <strain evidence="1 2">CBS 102.39</strain>
    </source>
</reference>
<sequence>MRRKAPNLQTLRIKTSLSDQISLASHRRPLFSDAAPRLKHFTTNAKFIFNPTAPWISNLRTISLETYHPIPFILSLLKSTPLLTTLKLSGVPPSDIHQHAIANAAIEELDLTPIHLPRLTSLQLLYSPFRDVLTLLTHIKPSSCCGLVIFAMGSTGTRANTRANSLVDDLYDVMVEWISAFIDGRPAKSLVMTSMLCAGMPSFTIQDAVAIKERSLEVTFNLEYRGYSALRKLATCSGLSTVKQLCLDCVPETGDKLLPLYRAFSSVTNLIIVGRCDDIRSFHIDDNPWCQFPIFPLLHTLEVRGSRNYPIQRFNSVGFIIDFLEYRAGVGLPVLSLNLCNDTAMLLRREKQDCLRRLRQVSGLVLSMPPTAITPIEYYMNELKI</sequence>
<comment type="caution">
    <text evidence="1">The sequence shown here is derived from an EMBL/GenBank/DDBJ whole genome shotgun (WGS) entry which is preliminary data.</text>
</comment>